<reference evidence="2" key="1">
    <citation type="submission" date="2025-08" db="UniProtKB">
        <authorList>
            <consortium name="Ensembl"/>
        </authorList>
    </citation>
    <scope>IDENTIFICATION</scope>
</reference>
<name>A0A8C4QRU6_EPTBU</name>
<keyword evidence="1" id="KW-1133">Transmembrane helix</keyword>
<dbReference type="PANTHER" id="PTHR28549">
    <property type="entry name" value="GLYCOPROTEIN INTEGRAL MEMBRANE PROTEIN 1"/>
    <property type="match status" value="1"/>
</dbReference>
<dbReference type="Proteomes" id="UP000694388">
    <property type="component" value="Unplaced"/>
</dbReference>
<evidence type="ECO:0000313" key="2">
    <source>
        <dbReference type="Ensembl" id="ENSEBUP00000018465.1"/>
    </source>
</evidence>
<feature type="transmembrane region" description="Helical" evidence="1">
    <location>
        <begin position="148"/>
        <end position="173"/>
    </location>
</feature>
<dbReference type="AlphaFoldDB" id="A0A8C4QRU6"/>
<dbReference type="PANTHER" id="PTHR28549:SF1">
    <property type="entry name" value="GLYCOPROTEIN INTEGRAL MEMBRANE PROTEIN 1"/>
    <property type="match status" value="1"/>
</dbReference>
<organism evidence="2 3">
    <name type="scientific">Eptatretus burgeri</name>
    <name type="common">Inshore hagfish</name>
    <dbReference type="NCBI Taxonomy" id="7764"/>
    <lineage>
        <taxon>Eukaryota</taxon>
        <taxon>Metazoa</taxon>
        <taxon>Chordata</taxon>
        <taxon>Craniata</taxon>
        <taxon>Vertebrata</taxon>
        <taxon>Cyclostomata</taxon>
        <taxon>Myxini</taxon>
        <taxon>Myxiniformes</taxon>
        <taxon>Myxinidae</taxon>
        <taxon>Eptatretinae</taxon>
        <taxon>Eptatretus</taxon>
    </lineage>
</organism>
<keyword evidence="3" id="KW-1185">Reference proteome</keyword>
<proteinExistence type="predicted"/>
<evidence type="ECO:0000256" key="1">
    <source>
        <dbReference type="SAM" id="Phobius"/>
    </source>
</evidence>
<keyword evidence="1" id="KW-0812">Transmembrane</keyword>
<reference evidence="2" key="2">
    <citation type="submission" date="2025-09" db="UniProtKB">
        <authorList>
            <consortium name="Ensembl"/>
        </authorList>
    </citation>
    <scope>IDENTIFICATION</scope>
</reference>
<sequence>VLALEAPSSLPGIEREVVVQDEVVAVDGVEVKLYLICKPGELTGHSVALVPFEQSMLFSAPRDSDVQGTSPNLPGKEVPAGLLQTTSHYPLGQAETTLEEVAEPGKLPETPLRAEAPSSYRVVCQRIELLRQELCRLWRQLWAQALSLLWSAALLLLVGTLGAGALIGTLYGLRVSKGTLTRYNLRQHADKTEYLAMLHGREETCQRPECGS</sequence>
<keyword evidence="1" id="KW-0472">Membrane</keyword>
<protein>
    <submittedName>
        <fullName evidence="2">Uncharacterized protein</fullName>
    </submittedName>
</protein>
<dbReference type="GeneTree" id="ENSGT00940000172396"/>
<evidence type="ECO:0000313" key="3">
    <source>
        <dbReference type="Proteomes" id="UP000694388"/>
    </source>
</evidence>
<dbReference type="InterPro" id="IPR042319">
    <property type="entry name" value="GINM1"/>
</dbReference>
<dbReference type="Ensembl" id="ENSEBUT00000019041.1">
    <property type="protein sequence ID" value="ENSEBUP00000018465.1"/>
    <property type="gene ID" value="ENSEBUG00000011527.1"/>
</dbReference>
<accession>A0A8C4QRU6</accession>